<dbReference type="PANTHER" id="PTHR43031">
    <property type="entry name" value="FAD-DEPENDENT OXIDOREDUCTASE"/>
    <property type="match status" value="1"/>
</dbReference>
<dbReference type="EMBL" id="JABJWZ010000073">
    <property type="protein sequence ID" value="MBB1253851.1"/>
    <property type="molecule type" value="Genomic_DNA"/>
</dbReference>
<accession>A0A5P0YXU9</accession>
<dbReference type="RefSeq" id="WP_143650192.1">
    <property type="nucleotide sequence ID" value="NZ_JABJWZ010000073.1"/>
</dbReference>
<evidence type="ECO:0000313" key="4">
    <source>
        <dbReference type="EMBL" id="MBB1260221.1"/>
    </source>
</evidence>
<name>A0A5P0YXU9_9ACTN</name>
<comment type="caution">
    <text evidence="5">The sequence shown here is derived from an EMBL/GenBank/DDBJ whole genome shotgun (WGS) entry which is preliminary data.</text>
</comment>
<keyword evidence="6" id="KW-1185">Reference proteome</keyword>
<gene>
    <name evidence="5" type="ORF">FNX44_021210</name>
    <name evidence="3" type="ORF">H3146_10820</name>
    <name evidence="4" type="ORF">H3147_15470</name>
</gene>
<dbReference type="GO" id="GO:0004792">
    <property type="term" value="F:thiosulfate-cyanide sulfurtransferase activity"/>
    <property type="evidence" value="ECO:0007669"/>
    <property type="project" value="InterPro"/>
</dbReference>
<dbReference type="AlphaFoldDB" id="A0A5P0YXU9"/>
<dbReference type="PROSITE" id="PS50206">
    <property type="entry name" value="RHODANESE_3"/>
    <property type="match status" value="1"/>
</dbReference>
<keyword evidence="1" id="KW-0472">Membrane</keyword>
<organism evidence="5 6">
    <name type="scientific">Streptomyces alkaliterrae</name>
    <dbReference type="NCBI Taxonomy" id="2213162"/>
    <lineage>
        <taxon>Bacteria</taxon>
        <taxon>Bacillati</taxon>
        <taxon>Actinomycetota</taxon>
        <taxon>Actinomycetes</taxon>
        <taxon>Kitasatosporales</taxon>
        <taxon>Streptomycetaceae</taxon>
        <taxon>Streptomyces</taxon>
    </lineage>
</organism>
<evidence type="ECO:0000313" key="3">
    <source>
        <dbReference type="EMBL" id="MBB1253851.1"/>
    </source>
</evidence>
<feature type="transmembrane region" description="Helical" evidence="1">
    <location>
        <begin position="144"/>
        <end position="169"/>
    </location>
</feature>
<dbReference type="Pfam" id="PF11127">
    <property type="entry name" value="YgaP-like_TM"/>
    <property type="match status" value="1"/>
</dbReference>
<dbReference type="SMART" id="SM00450">
    <property type="entry name" value="RHOD"/>
    <property type="match status" value="1"/>
</dbReference>
<dbReference type="PROSITE" id="PS00380">
    <property type="entry name" value="RHODANESE_1"/>
    <property type="match status" value="1"/>
</dbReference>
<proteinExistence type="predicted"/>
<protein>
    <submittedName>
        <fullName evidence="5">DUF2892 domain-containing protein</fullName>
    </submittedName>
    <submittedName>
        <fullName evidence="3">Rhodanese-like domain-containing protein</fullName>
    </submittedName>
</protein>
<evidence type="ECO:0000259" key="2">
    <source>
        <dbReference type="PROSITE" id="PS50206"/>
    </source>
</evidence>
<evidence type="ECO:0000313" key="7">
    <source>
        <dbReference type="Proteomes" id="UP000517765"/>
    </source>
</evidence>
<evidence type="ECO:0000313" key="6">
    <source>
        <dbReference type="Proteomes" id="UP000320857"/>
    </source>
</evidence>
<dbReference type="InterPro" id="IPR001763">
    <property type="entry name" value="Rhodanese-like_dom"/>
</dbReference>
<dbReference type="EMBL" id="VJYK02000274">
    <property type="protein sequence ID" value="MQS04342.1"/>
    <property type="molecule type" value="Genomic_DNA"/>
</dbReference>
<dbReference type="Gene3D" id="3.40.250.10">
    <property type="entry name" value="Rhodanese-like domain"/>
    <property type="match status" value="1"/>
</dbReference>
<reference evidence="7 8" key="2">
    <citation type="submission" date="2020-05" db="EMBL/GenBank/DDBJ databases">
        <title>Classification of alakaliphilic streptomycetes isolated from an alkaline soil next to Lonar Crater, India and a proposal for the recognition of Streptomyces alkaliterrae sp. nov.</title>
        <authorList>
            <person name="Golinska P."/>
        </authorList>
    </citation>
    <scope>NUCLEOTIDE SEQUENCE [LARGE SCALE GENOMIC DNA]</scope>
    <source>
        <strain evidence="8">OF3</strain>
        <strain evidence="7">OF8</strain>
    </source>
</reference>
<dbReference type="OrthoDB" id="9800872at2"/>
<dbReference type="PANTHER" id="PTHR43031:SF16">
    <property type="entry name" value="OXIDOREDUCTASE"/>
    <property type="match status" value="1"/>
</dbReference>
<dbReference type="Gene3D" id="6.10.140.1340">
    <property type="match status" value="1"/>
</dbReference>
<reference evidence="3" key="3">
    <citation type="journal article" name="Syst. Appl. Microbiol.">
        <title>Streptomyces alkaliterrae sp. nov., isolated from an alkaline soil, and emended descriptions of Streptomyces alkaliphilus, Streptomyces calidiresistens and Streptomyces durbertensis.</title>
        <authorList>
            <person name="Swiecimska M."/>
            <person name="Golinska P."/>
            <person name="Nouioui I."/>
            <person name="Wypij M."/>
            <person name="Rai M."/>
            <person name="Sangal V."/>
            <person name="Goodfellow M."/>
        </authorList>
    </citation>
    <scope>NUCLEOTIDE SEQUENCE</scope>
    <source>
        <strain evidence="3">OF3</strain>
        <strain evidence="4">OF8</strain>
    </source>
</reference>
<dbReference type="EMBL" id="JABJXA010000085">
    <property type="protein sequence ID" value="MBB1260221.1"/>
    <property type="molecule type" value="Genomic_DNA"/>
</dbReference>
<dbReference type="Pfam" id="PF00581">
    <property type="entry name" value="Rhodanese"/>
    <property type="match status" value="1"/>
</dbReference>
<dbReference type="Proteomes" id="UP000320857">
    <property type="component" value="Unassembled WGS sequence"/>
</dbReference>
<feature type="domain" description="Rhodanese" evidence="2">
    <location>
        <begin position="15"/>
        <end position="105"/>
    </location>
</feature>
<keyword evidence="1" id="KW-1133">Transmembrane helix</keyword>
<dbReference type="InterPro" id="IPR021309">
    <property type="entry name" value="YgaP-like_TM"/>
</dbReference>
<feature type="transmembrane region" description="Helical" evidence="1">
    <location>
        <begin position="120"/>
        <end position="138"/>
    </location>
</feature>
<evidence type="ECO:0000256" key="1">
    <source>
        <dbReference type="SAM" id="Phobius"/>
    </source>
</evidence>
<dbReference type="InterPro" id="IPR050229">
    <property type="entry name" value="GlpE_sulfurtransferase"/>
</dbReference>
<evidence type="ECO:0000313" key="5">
    <source>
        <dbReference type="EMBL" id="MQS04342.1"/>
    </source>
</evidence>
<dbReference type="InterPro" id="IPR036873">
    <property type="entry name" value="Rhodanese-like_dom_sf"/>
</dbReference>
<keyword evidence="1" id="KW-0812">Transmembrane</keyword>
<dbReference type="Proteomes" id="UP000517765">
    <property type="component" value="Unassembled WGS sequence"/>
</dbReference>
<dbReference type="SUPFAM" id="SSF52821">
    <property type="entry name" value="Rhodanese/Cell cycle control phosphatase"/>
    <property type="match status" value="1"/>
</dbReference>
<dbReference type="CDD" id="cd00158">
    <property type="entry name" value="RHOD"/>
    <property type="match status" value="1"/>
</dbReference>
<evidence type="ECO:0000313" key="8">
    <source>
        <dbReference type="Proteomes" id="UP000525686"/>
    </source>
</evidence>
<dbReference type="Proteomes" id="UP000525686">
    <property type="component" value="Unassembled WGS sequence"/>
</dbReference>
<dbReference type="InterPro" id="IPR001307">
    <property type="entry name" value="Thiosulphate_STrfase_CS"/>
</dbReference>
<sequence length="191" mass="20237">MTTPTTLGTDEARDRLHELTIIDVRTPGEYATGHLPGALNIPLDQLQRALPDLRDAAERGDVLVVCASGARSQSACRVLADHHIPTATLAGGTGAWTSEGHELRRPDGPTRTAWAMDRQVRLTAGTLVLLGLVLAVLVHPAFQLLSAGVAAGLVFSALTNTCGMAALLARLPHNRPRPADLDRTLAALRAR</sequence>
<reference evidence="5 6" key="1">
    <citation type="submission" date="2019-10" db="EMBL/GenBank/DDBJ databases">
        <title>Streptomyces sp. nov., a novel actinobacterium isolated from alkaline environment.</title>
        <authorList>
            <person name="Golinska P."/>
        </authorList>
    </citation>
    <scope>NUCLEOTIDE SEQUENCE [LARGE SCALE GENOMIC DNA]</scope>
    <source>
        <strain evidence="5 6">OF1</strain>
    </source>
</reference>